<dbReference type="InterPro" id="IPR007332">
    <property type="entry name" value="DUF411"/>
</dbReference>
<gene>
    <name evidence="2" type="ORF">SAMN04488135_105200</name>
</gene>
<dbReference type="Proteomes" id="UP000184226">
    <property type="component" value="Unassembled WGS sequence"/>
</dbReference>
<dbReference type="STRING" id="658167.SAMN04488135_105200"/>
<evidence type="ECO:0000313" key="3">
    <source>
        <dbReference type="Proteomes" id="UP000184226"/>
    </source>
</evidence>
<dbReference type="EMBL" id="FQXE01000005">
    <property type="protein sequence ID" value="SHH85468.1"/>
    <property type="molecule type" value="Genomic_DNA"/>
</dbReference>
<keyword evidence="3" id="KW-1185">Reference proteome</keyword>
<dbReference type="Pfam" id="PF04214">
    <property type="entry name" value="DUF411"/>
    <property type="match status" value="1"/>
</dbReference>
<dbReference type="OrthoDB" id="14727at2"/>
<proteinExistence type="predicted"/>
<feature type="chain" id="PRO_5012115796" evidence="1">
    <location>
        <begin position="23"/>
        <end position="139"/>
    </location>
</feature>
<keyword evidence="1" id="KW-0732">Signal</keyword>
<name>A0A1M5WDI4_9BURK</name>
<organism evidence="2 3">
    <name type="scientific">Pollutimonas bauzanensis</name>
    <dbReference type="NCBI Taxonomy" id="658167"/>
    <lineage>
        <taxon>Bacteria</taxon>
        <taxon>Pseudomonadati</taxon>
        <taxon>Pseudomonadota</taxon>
        <taxon>Betaproteobacteria</taxon>
        <taxon>Burkholderiales</taxon>
        <taxon>Alcaligenaceae</taxon>
        <taxon>Pollutimonas</taxon>
    </lineage>
</organism>
<dbReference type="AlphaFoldDB" id="A0A1M5WDI4"/>
<evidence type="ECO:0000256" key="1">
    <source>
        <dbReference type="SAM" id="SignalP"/>
    </source>
</evidence>
<dbReference type="RefSeq" id="WP_073103299.1">
    <property type="nucleotide sequence ID" value="NZ_FQXE01000005.1"/>
</dbReference>
<sequence length="139" mass="13994">MAKTIWFGAALLAAATATQAAAASITVYQDPDCGCCSGWVQHMQASGFTVAAVKTRDMAAVKARLGVPGELASCHTAIVDASGQVIEGHVPAAAVNKLIADPSIKGAAAPGMPANSPGMGQMDGKLVTVDFNGKPLSRD</sequence>
<protein>
    <submittedName>
        <fullName evidence="2">Uncharacterized conserved protein</fullName>
    </submittedName>
</protein>
<evidence type="ECO:0000313" key="2">
    <source>
        <dbReference type="EMBL" id="SHH85468.1"/>
    </source>
</evidence>
<feature type="signal peptide" evidence="1">
    <location>
        <begin position="1"/>
        <end position="22"/>
    </location>
</feature>
<accession>A0A1M5WDI4</accession>
<reference evidence="2 3" key="1">
    <citation type="submission" date="2016-11" db="EMBL/GenBank/DDBJ databases">
        <authorList>
            <person name="Jaros S."/>
            <person name="Januszkiewicz K."/>
            <person name="Wedrychowicz H."/>
        </authorList>
    </citation>
    <scope>NUCLEOTIDE SEQUENCE [LARGE SCALE GENOMIC DNA]</scope>
    <source>
        <strain evidence="2 3">CGMCC 1.10190</strain>
    </source>
</reference>